<proteinExistence type="predicted"/>
<comment type="caution">
    <text evidence="1">The sequence shown here is derived from an EMBL/GenBank/DDBJ whole genome shotgun (WGS) entry which is preliminary data.</text>
</comment>
<dbReference type="EMBL" id="JAPJDZ010000014">
    <property type="protein sequence ID" value="MDP5135831.1"/>
    <property type="molecule type" value="Genomic_DNA"/>
</dbReference>
<reference evidence="1 2" key="1">
    <citation type="submission" date="2022-11" db="EMBL/GenBank/DDBJ databases">
        <title>Viruses from the air-sea interface of a natural surface slick.</title>
        <authorList>
            <person name="Rahlff J."/>
            <person name="Holmfeldt K."/>
        </authorList>
    </citation>
    <scope>NUCLEOTIDE SEQUENCE [LARGE SCALE GENOMIC DNA]</scope>
    <source>
        <strain evidence="1 2">SMS4</strain>
    </source>
</reference>
<keyword evidence="2" id="KW-1185">Reference proteome</keyword>
<sequence length="63" mass="6990">MANNAALDSGMSEYQQWSIRHSNSLINSLFEHVVFGYVPQAEPGITVGPDAYKLTDEDLAQFD</sequence>
<organism evidence="1 2">
    <name type="scientific">Rheinheimera baltica</name>
    <dbReference type="NCBI Taxonomy" id="67576"/>
    <lineage>
        <taxon>Bacteria</taxon>
        <taxon>Pseudomonadati</taxon>
        <taxon>Pseudomonadota</taxon>
        <taxon>Gammaproteobacteria</taxon>
        <taxon>Chromatiales</taxon>
        <taxon>Chromatiaceae</taxon>
        <taxon>Rheinheimera</taxon>
    </lineage>
</organism>
<evidence type="ECO:0000313" key="2">
    <source>
        <dbReference type="Proteomes" id="UP001231109"/>
    </source>
</evidence>
<name>A0ABT9HXJ8_9GAMM</name>
<evidence type="ECO:0000313" key="1">
    <source>
        <dbReference type="EMBL" id="MDP5135831.1"/>
    </source>
</evidence>
<dbReference type="Proteomes" id="UP001231109">
    <property type="component" value="Unassembled WGS sequence"/>
</dbReference>
<dbReference type="RefSeq" id="WP_156885994.1">
    <property type="nucleotide sequence ID" value="NZ_JAPJDZ010000014.1"/>
</dbReference>
<accession>A0ABT9HXJ8</accession>
<gene>
    <name evidence="1" type="ORF">ORJ04_07700</name>
</gene>
<protein>
    <submittedName>
        <fullName evidence="1">Uncharacterized protein</fullName>
    </submittedName>
</protein>